<protein>
    <submittedName>
        <fullName evidence="1">Uncharacterized protein</fullName>
    </submittedName>
</protein>
<dbReference type="AlphaFoldDB" id="X1S247"/>
<accession>X1S247</accession>
<organism evidence="1">
    <name type="scientific">marine sediment metagenome</name>
    <dbReference type="NCBI Taxonomy" id="412755"/>
    <lineage>
        <taxon>unclassified sequences</taxon>
        <taxon>metagenomes</taxon>
        <taxon>ecological metagenomes</taxon>
    </lineage>
</organism>
<feature type="non-terminal residue" evidence="1">
    <location>
        <position position="49"/>
    </location>
</feature>
<comment type="caution">
    <text evidence="1">The sequence shown here is derived from an EMBL/GenBank/DDBJ whole genome shotgun (WGS) entry which is preliminary data.</text>
</comment>
<dbReference type="EMBL" id="BARW01014077">
    <property type="protein sequence ID" value="GAI73251.1"/>
    <property type="molecule type" value="Genomic_DNA"/>
</dbReference>
<sequence length="49" mass="5807">MKEKHRWPTRSIRANPEILHQARIAAVTQKKTLGQWLEEAIVDKIEKEQ</sequence>
<reference evidence="1" key="1">
    <citation type="journal article" date="2014" name="Front. Microbiol.">
        <title>High frequency of phylogenetically diverse reductive dehalogenase-homologous genes in deep subseafloor sedimentary metagenomes.</title>
        <authorList>
            <person name="Kawai M."/>
            <person name="Futagami T."/>
            <person name="Toyoda A."/>
            <person name="Takaki Y."/>
            <person name="Nishi S."/>
            <person name="Hori S."/>
            <person name="Arai W."/>
            <person name="Tsubouchi T."/>
            <person name="Morono Y."/>
            <person name="Uchiyama I."/>
            <person name="Ito T."/>
            <person name="Fujiyama A."/>
            <person name="Inagaki F."/>
            <person name="Takami H."/>
        </authorList>
    </citation>
    <scope>NUCLEOTIDE SEQUENCE</scope>
    <source>
        <strain evidence="1">Expedition CK06-06</strain>
    </source>
</reference>
<proteinExistence type="predicted"/>
<gene>
    <name evidence="1" type="ORF">S12H4_25268</name>
</gene>
<name>X1S247_9ZZZZ</name>
<evidence type="ECO:0000313" key="1">
    <source>
        <dbReference type="EMBL" id="GAI73251.1"/>
    </source>
</evidence>